<dbReference type="CDD" id="cd06260">
    <property type="entry name" value="DUF820-like"/>
    <property type="match status" value="1"/>
</dbReference>
<proteinExistence type="predicted"/>
<dbReference type="InterPro" id="IPR011335">
    <property type="entry name" value="Restrct_endonuc-II-like"/>
</dbReference>
<dbReference type="InterPro" id="IPR008538">
    <property type="entry name" value="Uma2"/>
</dbReference>
<dbReference type="Gene3D" id="3.90.1570.10">
    <property type="entry name" value="tt1808, chain A"/>
    <property type="match status" value="1"/>
</dbReference>
<protein>
    <recommendedName>
        <fullName evidence="1">Putative restriction endonuclease domain-containing protein</fullName>
    </recommendedName>
</protein>
<evidence type="ECO:0000313" key="3">
    <source>
        <dbReference type="Proteomes" id="UP000612808"/>
    </source>
</evidence>
<sequence length="182" mass="19892">MGGDSGDGEVSLVGALPSHVPPFDGFTVEMAEHLLPEHARFELHGGRIVVMSPARVWHTEAQRRIANLLIRQGRIGRIEVGLAIAPGETRVLDVAAFVDEPDEDSAYFQPGEIELAVEVVSPSSRDDDYIDKPALYARLGIAEFWRADRDGSGTVHVAQFRLDPDRRVYVPAGVVPLDELDG</sequence>
<organism evidence="2 3">
    <name type="scientific">Actinocatenispora rupis</name>
    <dbReference type="NCBI Taxonomy" id="519421"/>
    <lineage>
        <taxon>Bacteria</taxon>
        <taxon>Bacillati</taxon>
        <taxon>Actinomycetota</taxon>
        <taxon>Actinomycetes</taxon>
        <taxon>Micromonosporales</taxon>
        <taxon>Micromonosporaceae</taxon>
        <taxon>Actinocatenispora</taxon>
    </lineage>
</organism>
<evidence type="ECO:0000313" key="2">
    <source>
        <dbReference type="EMBL" id="GID11214.1"/>
    </source>
</evidence>
<gene>
    <name evidence="2" type="ORF">Aru02nite_21030</name>
</gene>
<dbReference type="PANTHER" id="PTHR35400:SF3">
    <property type="entry name" value="SLL1072 PROTEIN"/>
    <property type="match status" value="1"/>
</dbReference>
<feature type="domain" description="Putative restriction endonuclease" evidence="1">
    <location>
        <begin position="35"/>
        <end position="163"/>
    </location>
</feature>
<dbReference type="PANTHER" id="PTHR35400">
    <property type="entry name" value="SLR1083 PROTEIN"/>
    <property type="match status" value="1"/>
</dbReference>
<dbReference type="Proteomes" id="UP000612808">
    <property type="component" value="Unassembled WGS sequence"/>
</dbReference>
<reference evidence="2" key="1">
    <citation type="submission" date="2021-01" db="EMBL/GenBank/DDBJ databases">
        <title>Whole genome shotgun sequence of Actinocatenispora rupis NBRC 107355.</title>
        <authorList>
            <person name="Komaki H."/>
            <person name="Tamura T."/>
        </authorList>
    </citation>
    <scope>NUCLEOTIDE SEQUENCE</scope>
    <source>
        <strain evidence="2">NBRC 107355</strain>
    </source>
</reference>
<accession>A0A8J3J6Y7</accession>
<comment type="caution">
    <text evidence="2">The sequence shown here is derived from an EMBL/GenBank/DDBJ whole genome shotgun (WGS) entry which is preliminary data.</text>
</comment>
<keyword evidence="3" id="KW-1185">Reference proteome</keyword>
<dbReference type="SUPFAM" id="SSF52980">
    <property type="entry name" value="Restriction endonuclease-like"/>
    <property type="match status" value="1"/>
</dbReference>
<dbReference type="EMBL" id="BOMB01000012">
    <property type="protein sequence ID" value="GID11214.1"/>
    <property type="molecule type" value="Genomic_DNA"/>
</dbReference>
<dbReference type="InterPro" id="IPR012296">
    <property type="entry name" value="Nuclease_put_TT1808"/>
</dbReference>
<name>A0A8J3J6Y7_9ACTN</name>
<dbReference type="Pfam" id="PF05685">
    <property type="entry name" value="Uma2"/>
    <property type="match status" value="1"/>
</dbReference>
<dbReference type="AlphaFoldDB" id="A0A8J3J6Y7"/>
<evidence type="ECO:0000259" key="1">
    <source>
        <dbReference type="Pfam" id="PF05685"/>
    </source>
</evidence>